<evidence type="ECO:0000313" key="10">
    <source>
        <dbReference type="EMBL" id="PRY45129.1"/>
    </source>
</evidence>
<proteinExistence type="predicted"/>
<evidence type="ECO:0000259" key="9">
    <source>
        <dbReference type="PROSITE" id="PS51755"/>
    </source>
</evidence>
<evidence type="ECO:0000256" key="7">
    <source>
        <dbReference type="PROSITE-ProRule" id="PRU01091"/>
    </source>
</evidence>
<dbReference type="Gene3D" id="6.10.250.690">
    <property type="match status" value="1"/>
</dbReference>
<keyword evidence="1 6" id="KW-0597">Phosphoprotein</keyword>
<keyword evidence="5" id="KW-0804">Transcription</keyword>
<dbReference type="SUPFAM" id="SSF52172">
    <property type="entry name" value="CheY-like"/>
    <property type="match status" value="1"/>
</dbReference>
<dbReference type="InterPro" id="IPR001789">
    <property type="entry name" value="Sig_transdc_resp-reg_receiver"/>
</dbReference>
<dbReference type="PROSITE" id="PS51755">
    <property type="entry name" value="OMPR_PHOB"/>
    <property type="match status" value="1"/>
</dbReference>
<dbReference type="Pfam" id="PF00486">
    <property type="entry name" value="Trans_reg_C"/>
    <property type="match status" value="1"/>
</dbReference>
<evidence type="ECO:0000256" key="1">
    <source>
        <dbReference type="ARBA" id="ARBA00022553"/>
    </source>
</evidence>
<comment type="caution">
    <text evidence="10">The sequence shown here is derived from an EMBL/GenBank/DDBJ whole genome shotgun (WGS) entry which is preliminary data.</text>
</comment>
<gene>
    <name evidence="10" type="ORF">CLV43_102694</name>
</gene>
<dbReference type="Gene3D" id="1.10.10.10">
    <property type="entry name" value="Winged helix-like DNA-binding domain superfamily/Winged helix DNA-binding domain"/>
    <property type="match status" value="1"/>
</dbReference>
<dbReference type="EMBL" id="PVTF01000002">
    <property type="protein sequence ID" value="PRY45129.1"/>
    <property type="molecule type" value="Genomic_DNA"/>
</dbReference>
<dbReference type="GO" id="GO:0032993">
    <property type="term" value="C:protein-DNA complex"/>
    <property type="evidence" value="ECO:0007669"/>
    <property type="project" value="TreeGrafter"/>
</dbReference>
<evidence type="ECO:0000259" key="8">
    <source>
        <dbReference type="PROSITE" id="PS50110"/>
    </source>
</evidence>
<dbReference type="InterPro" id="IPR039420">
    <property type="entry name" value="WalR-like"/>
</dbReference>
<evidence type="ECO:0000256" key="4">
    <source>
        <dbReference type="ARBA" id="ARBA00023125"/>
    </source>
</evidence>
<dbReference type="Gene3D" id="3.40.50.2300">
    <property type="match status" value="1"/>
</dbReference>
<accession>A0A2T0THP5</accession>
<dbReference type="InterPro" id="IPR016032">
    <property type="entry name" value="Sig_transdc_resp-reg_C-effctor"/>
</dbReference>
<dbReference type="CDD" id="cd00383">
    <property type="entry name" value="trans_reg_C"/>
    <property type="match status" value="1"/>
</dbReference>
<feature type="DNA-binding region" description="OmpR/PhoB-type" evidence="7">
    <location>
        <begin position="130"/>
        <end position="229"/>
    </location>
</feature>
<organism evidence="10 11">
    <name type="scientific">Umezawaea tangerina</name>
    <dbReference type="NCBI Taxonomy" id="84725"/>
    <lineage>
        <taxon>Bacteria</taxon>
        <taxon>Bacillati</taxon>
        <taxon>Actinomycetota</taxon>
        <taxon>Actinomycetes</taxon>
        <taxon>Pseudonocardiales</taxon>
        <taxon>Pseudonocardiaceae</taxon>
        <taxon>Umezawaea</taxon>
    </lineage>
</organism>
<dbReference type="PANTHER" id="PTHR48111:SF4">
    <property type="entry name" value="DNA-BINDING DUAL TRANSCRIPTIONAL REGULATOR OMPR"/>
    <property type="match status" value="1"/>
</dbReference>
<dbReference type="SMART" id="SM00448">
    <property type="entry name" value="REC"/>
    <property type="match status" value="1"/>
</dbReference>
<evidence type="ECO:0000256" key="2">
    <source>
        <dbReference type="ARBA" id="ARBA00023012"/>
    </source>
</evidence>
<dbReference type="InterPro" id="IPR011006">
    <property type="entry name" value="CheY-like_superfamily"/>
</dbReference>
<keyword evidence="11" id="KW-1185">Reference proteome</keyword>
<dbReference type="GO" id="GO:0005829">
    <property type="term" value="C:cytosol"/>
    <property type="evidence" value="ECO:0007669"/>
    <property type="project" value="TreeGrafter"/>
</dbReference>
<dbReference type="Pfam" id="PF00072">
    <property type="entry name" value="Response_reg"/>
    <property type="match status" value="1"/>
</dbReference>
<evidence type="ECO:0000256" key="5">
    <source>
        <dbReference type="ARBA" id="ARBA00023163"/>
    </source>
</evidence>
<dbReference type="AlphaFoldDB" id="A0A2T0THP5"/>
<keyword evidence="2" id="KW-0902">Two-component regulatory system</keyword>
<name>A0A2T0THP5_9PSEU</name>
<keyword evidence="3" id="KW-0805">Transcription regulation</keyword>
<dbReference type="GO" id="GO:0000156">
    <property type="term" value="F:phosphorelay response regulator activity"/>
    <property type="evidence" value="ECO:0007669"/>
    <property type="project" value="TreeGrafter"/>
</dbReference>
<protein>
    <submittedName>
        <fullName evidence="10">DNA-binding response OmpR family regulator</fullName>
    </submittedName>
</protein>
<dbReference type="SUPFAM" id="SSF46894">
    <property type="entry name" value="C-terminal effector domain of the bipartite response regulators"/>
    <property type="match status" value="1"/>
</dbReference>
<keyword evidence="4 7" id="KW-0238">DNA-binding</keyword>
<feature type="domain" description="Response regulatory" evidence="8">
    <location>
        <begin position="9"/>
        <end position="122"/>
    </location>
</feature>
<feature type="domain" description="OmpR/PhoB-type" evidence="9">
    <location>
        <begin position="130"/>
        <end position="229"/>
    </location>
</feature>
<dbReference type="PANTHER" id="PTHR48111">
    <property type="entry name" value="REGULATOR OF RPOS"/>
    <property type="match status" value="1"/>
</dbReference>
<evidence type="ECO:0000256" key="3">
    <source>
        <dbReference type="ARBA" id="ARBA00023015"/>
    </source>
</evidence>
<sequence>MAPVSVPAKVLVVEDNPDVSQLIGMALSAARLDVRSVDDGDRALAAALDWAPDVVLLDLGIPGPDGIEVCRRLRRFSNAYVLILTARAEEVDKLIGLSVGADDYLTKPFSPRELLARVQAMLRRPRELAAPPPSAAGALEIDREAREVRVAGEPVPLTKIEFDLLAALTENARQVHTRDQLRERVWGGSWLADDHAVDVHMSNLRRKLGATGEDGLITTVRGVGYRFVRRDGS</sequence>
<reference evidence="10 11" key="1">
    <citation type="submission" date="2018-03" db="EMBL/GenBank/DDBJ databases">
        <title>Genomic Encyclopedia of Archaeal and Bacterial Type Strains, Phase II (KMG-II): from individual species to whole genera.</title>
        <authorList>
            <person name="Goeker M."/>
        </authorList>
    </citation>
    <scope>NUCLEOTIDE SEQUENCE [LARGE SCALE GENOMIC DNA]</scope>
    <source>
        <strain evidence="10 11">DSM 44720</strain>
    </source>
</reference>
<dbReference type="Proteomes" id="UP000239494">
    <property type="component" value="Unassembled WGS sequence"/>
</dbReference>
<evidence type="ECO:0000313" key="11">
    <source>
        <dbReference type="Proteomes" id="UP000239494"/>
    </source>
</evidence>
<dbReference type="GO" id="GO:0006355">
    <property type="term" value="P:regulation of DNA-templated transcription"/>
    <property type="evidence" value="ECO:0007669"/>
    <property type="project" value="InterPro"/>
</dbReference>
<dbReference type="InterPro" id="IPR036388">
    <property type="entry name" value="WH-like_DNA-bd_sf"/>
</dbReference>
<dbReference type="GO" id="GO:0000976">
    <property type="term" value="F:transcription cis-regulatory region binding"/>
    <property type="evidence" value="ECO:0007669"/>
    <property type="project" value="TreeGrafter"/>
</dbReference>
<dbReference type="FunFam" id="1.10.10.10:FF:000018">
    <property type="entry name" value="DNA-binding response regulator ResD"/>
    <property type="match status" value="1"/>
</dbReference>
<feature type="modified residue" description="4-aspartylphosphate" evidence="6">
    <location>
        <position position="58"/>
    </location>
</feature>
<evidence type="ECO:0000256" key="6">
    <source>
        <dbReference type="PROSITE-ProRule" id="PRU00169"/>
    </source>
</evidence>
<dbReference type="InterPro" id="IPR001867">
    <property type="entry name" value="OmpR/PhoB-type_DNA-bd"/>
</dbReference>
<dbReference type="SMART" id="SM00862">
    <property type="entry name" value="Trans_reg_C"/>
    <property type="match status" value="1"/>
</dbReference>
<dbReference type="PROSITE" id="PS50110">
    <property type="entry name" value="RESPONSE_REGULATORY"/>
    <property type="match status" value="1"/>
</dbReference>